<feature type="compositionally biased region" description="Basic and acidic residues" evidence="1">
    <location>
        <begin position="42"/>
        <end position="53"/>
    </location>
</feature>
<reference evidence="4 5" key="2">
    <citation type="journal article" date="2019" name="PLoS Negl. Trop. Dis.">
        <title>Revisiting the worldwide diversity of Leptospira species in the environment.</title>
        <authorList>
            <person name="Vincent A.T."/>
            <person name="Schiettekatte O."/>
            <person name="Bourhy P."/>
            <person name="Veyrier F.J."/>
            <person name="Picardeau M."/>
        </authorList>
    </citation>
    <scope>NUCLEOTIDE SEQUENCE [LARGE SCALE GENOMIC DNA]</scope>
    <source>
        <strain evidence="2 4">201800280</strain>
        <strain evidence="5">201800281</strain>
    </source>
</reference>
<dbReference type="EMBL" id="RQFL01000024">
    <property type="protein sequence ID" value="TGK91030.1"/>
    <property type="molecule type" value="Genomic_DNA"/>
</dbReference>
<dbReference type="Proteomes" id="UP000297918">
    <property type="component" value="Unassembled WGS sequence"/>
</dbReference>
<dbReference type="OrthoDB" id="341723at2"/>
<evidence type="ECO:0000313" key="2">
    <source>
        <dbReference type="EMBL" id="TGK85269.1"/>
    </source>
</evidence>
<dbReference type="EMBL" id="RQFM01000022">
    <property type="protein sequence ID" value="TGK85269.1"/>
    <property type="molecule type" value="Genomic_DNA"/>
</dbReference>
<gene>
    <name evidence="2" type="ORF">EHQ23_11445</name>
    <name evidence="3" type="ORF">EHQ26_13050</name>
</gene>
<keyword evidence="5" id="KW-1185">Reference proteome</keyword>
<protein>
    <submittedName>
        <fullName evidence="2">Uncharacterized protein</fullName>
    </submittedName>
</protein>
<evidence type="ECO:0000313" key="5">
    <source>
        <dbReference type="Proteomes" id="UP000297918"/>
    </source>
</evidence>
<evidence type="ECO:0000313" key="4">
    <source>
        <dbReference type="Proteomes" id="UP000297394"/>
    </source>
</evidence>
<evidence type="ECO:0000313" key="3">
    <source>
        <dbReference type="EMBL" id="TGK91030.1"/>
    </source>
</evidence>
<name>A0A4R9IM03_9LEPT</name>
<proteinExistence type="predicted"/>
<dbReference type="AlphaFoldDB" id="A0A4R9IM03"/>
<accession>A0A4R9IM03</accession>
<comment type="caution">
    <text evidence="2">The sequence shown here is derived from an EMBL/GenBank/DDBJ whole genome shotgun (WGS) entry which is preliminary data.</text>
</comment>
<evidence type="ECO:0000256" key="1">
    <source>
        <dbReference type="SAM" id="MobiDB-lite"/>
    </source>
</evidence>
<reference evidence="3" key="1">
    <citation type="submission" date="2018-10" db="EMBL/GenBank/DDBJ databases">
        <authorList>
            <person name="Vincent A.T."/>
            <person name="Schiettekatte O."/>
            <person name="Bourhy P."/>
            <person name="Veyrier F.J."/>
            <person name="Picardeau M."/>
        </authorList>
    </citation>
    <scope>NUCLEOTIDE SEQUENCE</scope>
    <source>
        <strain evidence="3">201800281</strain>
    </source>
</reference>
<feature type="region of interest" description="Disordered" evidence="1">
    <location>
        <begin position="41"/>
        <end position="64"/>
    </location>
</feature>
<sequence length="260" mass="29534">MMEKFRVGVFLFFLLILAVLTFSLSKSWRLYDDGYEVTVETPESKEKDNKDNTPEPSDSLDLEDGNGKIYWKQYFIYPHGLVTESGGFGPDGILSHARNLYSINLKDGKVQKLFPHDVYIWDFFVGDFAKKTVSNTIDDPKEDVLSLEKKIIILAVTEDSNLDGVLNYKDHKLVYLFDPETSGLQTVLPDGFHFRKLVYNSAKNHLTLVLGKNPEKQINKRRKLPEPEIKLHIFDYDASSSKGILSGSLEALVTPTNPNP</sequence>
<dbReference type="Proteomes" id="UP000297394">
    <property type="component" value="Unassembled WGS sequence"/>
</dbReference>
<organism evidence="2 4">
    <name type="scientific">Leptospira bourretii</name>
    <dbReference type="NCBI Taxonomy" id="2484962"/>
    <lineage>
        <taxon>Bacteria</taxon>
        <taxon>Pseudomonadati</taxon>
        <taxon>Spirochaetota</taxon>
        <taxon>Spirochaetia</taxon>
        <taxon>Leptospirales</taxon>
        <taxon>Leptospiraceae</taxon>
        <taxon>Leptospira</taxon>
    </lineage>
</organism>